<accession>D5A8W0</accession>
<keyword evidence="6" id="KW-0326">Glycosidase</keyword>
<dbReference type="CAZy" id="GH81">
    <property type="family name" value="Glycoside Hydrolase Family 81"/>
</dbReference>
<keyword evidence="5" id="KW-0119">Carbohydrate metabolism</keyword>
<dbReference type="EC" id="3.2.1.39" evidence="3"/>
<keyword evidence="4" id="KW-0378">Hydrolase</keyword>
<dbReference type="PROSITE" id="PS52008">
    <property type="entry name" value="GH81"/>
    <property type="match status" value="1"/>
</dbReference>
<dbReference type="GO" id="GO:0042973">
    <property type="term" value="F:glucan endo-1,3-beta-D-glucosidase activity"/>
    <property type="evidence" value="ECO:0007669"/>
    <property type="project" value="UniProtKB-EC"/>
</dbReference>
<dbReference type="AlphaFoldDB" id="D5A8W0"/>
<dbReference type="PANTHER" id="PTHR31983:SF0">
    <property type="entry name" value="GLUCAN ENDO-1,3-BETA-D-GLUCOSIDASE 2"/>
    <property type="match status" value="1"/>
</dbReference>
<evidence type="ECO:0000259" key="9">
    <source>
        <dbReference type="Pfam" id="PF17652"/>
    </source>
</evidence>
<evidence type="ECO:0000256" key="7">
    <source>
        <dbReference type="ARBA" id="ARBA00023316"/>
    </source>
</evidence>
<keyword evidence="8" id="KW-0624">Polysaccharide degradation</keyword>
<evidence type="ECO:0000256" key="3">
    <source>
        <dbReference type="ARBA" id="ARBA00012780"/>
    </source>
</evidence>
<feature type="domain" description="Glycosyl hydrolase family 81 C-terminal" evidence="9">
    <location>
        <begin position="1"/>
        <end position="271"/>
    </location>
</feature>
<dbReference type="Pfam" id="PF17652">
    <property type="entry name" value="Glyco_hydro81C"/>
    <property type="match status" value="1"/>
</dbReference>
<comment type="catalytic activity">
    <reaction evidence="1">
        <text>Hydrolysis of (1-&gt;3)-beta-D-glucosidic linkages in (1-&gt;3)-beta-D-glucans.</text>
        <dbReference type="EC" id="3.2.1.39"/>
    </reaction>
</comment>
<proteinExistence type="evidence at transcript level"/>
<dbReference type="GO" id="GO:0000272">
    <property type="term" value="P:polysaccharide catabolic process"/>
    <property type="evidence" value="ECO:0007669"/>
    <property type="project" value="UniProtKB-KW"/>
</dbReference>
<evidence type="ECO:0000256" key="6">
    <source>
        <dbReference type="ARBA" id="ARBA00023295"/>
    </source>
</evidence>
<dbReference type="EMBL" id="BT122608">
    <property type="protein sequence ID" value="ADE75979.1"/>
    <property type="molecule type" value="mRNA"/>
</dbReference>
<organism evidence="10">
    <name type="scientific">Picea sitchensis</name>
    <name type="common">Sitka spruce</name>
    <name type="synonym">Pinus sitchensis</name>
    <dbReference type="NCBI Taxonomy" id="3332"/>
    <lineage>
        <taxon>Eukaryota</taxon>
        <taxon>Viridiplantae</taxon>
        <taxon>Streptophyta</taxon>
        <taxon>Embryophyta</taxon>
        <taxon>Tracheophyta</taxon>
        <taxon>Spermatophyta</taxon>
        <taxon>Pinopsida</taxon>
        <taxon>Pinidae</taxon>
        <taxon>Conifers I</taxon>
        <taxon>Pinales</taxon>
        <taxon>Pinaceae</taxon>
        <taxon>Picea</taxon>
    </lineage>
</organism>
<evidence type="ECO:0000256" key="1">
    <source>
        <dbReference type="ARBA" id="ARBA00000382"/>
    </source>
</evidence>
<dbReference type="GO" id="GO:0052861">
    <property type="term" value="F:endo-1,3(4)-beta-glucanase activity"/>
    <property type="evidence" value="ECO:0007669"/>
    <property type="project" value="InterPro"/>
</dbReference>
<keyword evidence="7" id="KW-0961">Cell wall biogenesis/degradation</keyword>
<dbReference type="InterPro" id="IPR005200">
    <property type="entry name" value="Endo-beta-glucanase"/>
</dbReference>
<evidence type="ECO:0000256" key="8">
    <source>
        <dbReference type="ARBA" id="ARBA00023326"/>
    </source>
</evidence>
<sequence length="289" mass="33258">MYDNKWGGLVSRVGARDAGADFGFGVYNDHHYHLGYFCYAIAVLAKLNRSWAHRFKPHVYSIVKDFMTLTSGQQSLYTRLRNFDLWKLHSWASGITEFVDGRNQESSSEAVNAYYSAALIGVAYGDVHLIATGSTLAALEIRSAKAWWHVPMNSTVYEPEFTRENRAIGVLWANKRDSGLWFAPADWRECRLGIQLLPIVPITELLFSNMEFVKELVEWTTPALKREWVGEGWKGFVYALESMYDRENALKNVMNLNEHDDGNSLSNLLWWIYRRSNDSNEQLFRCSCN</sequence>
<dbReference type="InterPro" id="IPR040720">
    <property type="entry name" value="GH81_C"/>
</dbReference>
<evidence type="ECO:0000256" key="2">
    <source>
        <dbReference type="ARBA" id="ARBA00010730"/>
    </source>
</evidence>
<evidence type="ECO:0000256" key="4">
    <source>
        <dbReference type="ARBA" id="ARBA00022801"/>
    </source>
</evidence>
<dbReference type="PANTHER" id="PTHR31983">
    <property type="entry name" value="ENDO-1,3(4)-BETA-GLUCANASE 1"/>
    <property type="match status" value="1"/>
</dbReference>
<protein>
    <recommendedName>
        <fullName evidence="3">glucan endo-1,3-beta-D-glucosidase</fullName>
        <ecNumber evidence="3">3.2.1.39</ecNumber>
    </recommendedName>
</protein>
<dbReference type="GO" id="GO:0071555">
    <property type="term" value="P:cell wall organization"/>
    <property type="evidence" value="ECO:0007669"/>
    <property type="project" value="UniProtKB-KW"/>
</dbReference>
<reference evidence="10" key="1">
    <citation type="submission" date="2010-04" db="EMBL/GenBank/DDBJ databases">
        <authorList>
            <person name="Reid K.E."/>
            <person name="Liao N."/>
            <person name="Chan S."/>
            <person name="Docking R."/>
            <person name="Taylor G."/>
            <person name="Moore R."/>
            <person name="Mayo M."/>
            <person name="Munro S."/>
            <person name="King J."/>
            <person name="Yanchuk A."/>
            <person name="Holt R."/>
            <person name="Jones S."/>
            <person name="Marra M."/>
            <person name="Ritland C.E."/>
            <person name="Ritland K."/>
            <person name="Bohlmann J."/>
        </authorList>
    </citation>
    <scope>NUCLEOTIDE SEQUENCE</scope>
    <source>
        <tissue evidence="10">Buds collected with no treatment. Collection October 2007</tissue>
    </source>
</reference>
<evidence type="ECO:0000256" key="5">
    <source>
        <dbReference type="ARBA" id="ARBA00023277"/>
    </source>
</evidence>
<evidence type="ECO:0000313" key="10">
    <source>
        <dbReference type="EMBL" id="ADE75979.1"/>
    </source>
</evidence>
<comment type="similarity">
    <text evidence="2">Belongs to the glycosyl hydrolase 81 family.</text>
</comment>
<name>D5A8W0_PICSI</name>